<evidence type="ECO:0000256" key="7">
    <source>
        <dbReference type="ARBA" id="ARBA00023136"/>
    </source>
</evidence>
<evidence type="ECO:0000256" key="8">
    <source>
        <dbReference type="SAM" id="Phobius"/>
    </source>
</evidence>
<dbReference type="GO" id="GO:0016020">
    <property type="term" value="C:membrane"/>
    <property type="evidence" value="ECO:0007669"/>
    <property type="project" value="UniProtKB-SubCell"/>
</dbReference>
<evidence type="ECO:0000256" key="2">
    <source>
        <dbReference type="ARBA" id="ARBA00008349"/>
    </source>
</evidence>
<comment type="similarity">
    <text evidence="2">Belongs to the nucleotide-sugar transporter family. UDP-galactose:UMP antiporter (TC 2.A.7.11) subfamily.</text>
</comment>
<name>A0A9Q0H1J4_9MAGN</name>
<evidence type="ECO:0000256" key="6">
    <source>
        <dbReference type="ARBA" id="ARBA00022989"/>
    </source>
</evidence>
<dbReference type="InterPro" id="IPR013657">
    <property type="entry name" value="SCL35B1-4/HUT1"/>
</dbReference>
<comment type="caution">
    <text evidence="9">The sequence shown here is derived from an EMBL/GenBank/DDBJ whole genome shotgun (WGS) entry which is preliminary data.</text>
</comment>
<evidence type="ECO:0000256" key="5">
    <source>
        <dbReference type="ARBA" id="ARBA00022692"/>
    </source>
</evidence>
<keyword evidence="7 8" id="KW-0472">Membrane</keyword>
<accession>A0A9Q0H1J4</accession>
<evidence type="ECO:0000256" key="1">
    <source>
        <dbReference type="ARBA" id="ARBA00004141"/>
    </source>
</evidence>
<dbReference type="Pfam" id="PF08449">
    <property type="entry name" value="UAA"/>
    <property type="match status" value="1"/>
</dbReference>
<dbReference type="GO" id="GO:0015297">
    <property type="term" value="F:antiporter activity"/>
    <property type="evidence" value="ECO:0007669"/>
    <property type="project" value="UniProtKB-KW"/>
</dbReference>
<organism evidence="9 10">
    <name type="scientific">Protea cynaroides</name>
    <dbReference type="NCBI Taxonomy" id="273540"/>
    <lineage>
        <taxon>Eukaryota</taxon>
        <taxon>Viridiplantae</taxon>
        <taxon>Streptophyta</taxon>
        <taxon>Embryophyta</taxon>
        <taxon>Tracheophyta</taxon>
        <taxon>Spermatophyta</taxon>
        <taxon>Magnoliopsida</taxon>
        <taxon>Proteales</taxon>
        <taxon>Proteaceae</taxon>
        <taxon>Protea</taxon>
    </lineage>
</organism>
<reference evidence="9" key="1">
    <citation type="journal article" date="2023" name="Plant J.">
        <title>The genome of the king protea, Protea cynaroides.</title>
        <authorList>
            <person name="Chang J."/>
            <person name="Duong T.A."/>
            <person name="Schoeman C."/>
            <person name="Ma X."/>
            <person name="Roodt D."/>
            <person name="Barker N."/>
            <person name="Li Z."/>
            <person name="Van de Peer Y."/>
            <person name="Mizrachi E."/>
        </authorList>
    </citation>
    <scope>NUCLEOTIDE SEQUENCE</scope>
    <source>
        <tissue evidence="9">Young leaves</tissue>
    </source>
</reference>
<keyword evidence="4" id="KW-0050">Antiport</keyword>
<evidence type="ECO:0000256" key="4">
    <source>
        <dbReference type="ARBA" id="ARBA00022449"/>
    </source>
</evidence>
<proteinExistence type="inferred from homology"/>
<sequence length="125" mass="14142">MVMDAFIPSLRRRYLAMKYFSALLLVMRLILFTLGDAHTSSNFSVIGVIIVTGALIMDSFLVLKANATFTDKNAIVKLSYVQPAVYRGISHKFWTWFQGFTKSLFASPTFQQLCTIQWSPSSTPF</sequence>
<gene>
    <name evidence="9" type="ORF">NE237_024620</name>
</gene>
<feature type="transmembrane region" description="Helical" evidence="8">
    <location>
        <begin position="45"/>
        <end position="63"/>
    </location>
</feature>
<keyword evidence="3" id="KW-0813">Transport</keyword>
<dbReference type="Proteomes" id="UP001141806">
    <property type="component" value="Unassembled WGS sequence"/>
</dbReference>
<evidence type="ECO:0000313" key="10">
    <source>
        <dbReference type="Proteomes" id="UP001141806"/>
    </source>
</evidence>
<dbReference type="EMBL" id="JAMYWD010000010">
    <property type="protein sequence ID" value="KAJ4957509.1"/>
    <property type="molecule type" value="Genomic_DNA"/>
</dbReference>
<protein>
    <submittedName>
        <fullName evidence="9">Uncharacterized protein</fullName>
    </submittedName>
</protein>
<keyword evidence="5 8" id="KW-0812">Transmembrane</keyword>
<comment type="subcellular location">
    <subcellularLocation>
        <location evidence="1">Membrane</location>
        <topology evidence="1">Multi-pass membrane protein</topology>
    </subcellularLocation>
</comment>
<evidence type="ECO:0000256" key="3">
    <source>
        <dbReference type="ARBA" id="ARBA00022448"/>
    </source>
</evidence>
<evidence type="ECO:0000313" key="9">
    <source>
        <dbReference type="EMBL" id="KAJ4957509.1"/>
    </source>
</evidence>
<keyword evidence="6 8" id="KW-1133">Transmembrane helix</keyword>
<dbReference type="OrthoDB" id="999962at2759"/>
<dbReference type="AlphaFoldDB" id="A0A9Q0H1J4"/>
<keyword evidence="10" id="KW-1185">Reference proteome</keyword>